<evidence type="ECO:0000256" key="8">
    <source>
        <dbReference type="ARBA" id="ARBA00022842"/>
    </source>
</evidence>
<dbReference type="PANTHER" id="PTHR10656:SF42">
    <property type="entry name" value="CYCLIC GMP-AMP SYNTHASE-LIKE PROTEIN-RELATED"/>
    <property type="match status" value="1"/>
</dbReference>
<name>A0A433TFM6_ELYCH</name>
<accession>A0A433TFM6</accession>
<comment type="cofactor">
    <cofactor evidence="1">
        <name>Mg(2+)</name>
        <dbReference type="ChEBI" id="CHEBI:18420"/>
    </cofactor>
</comment>
<evidence type="ECO:0000256" key="6">
    <source>
        <dbReference type="ARBA" id="ARBA00022741"/>
    </source>
</evidence>
<comment type="caution">
    <text evidence="12">The sequence shown here is derived from an EMBL/GenBank/DDBJ whole genome shotgun (WGS) entry which is preliminary data.</text>
</comment>
<feature type="transmembrane region" description="Helical" evidence="9">
    <location>
        <begin position="117"/>
        <end position="141"/>
    </location>
</feature>
<comment type="similarity">
    <text evidence="2">Belongs to the mab-21 family.</text>
</comment>
<keyword evidence="13" id="KW-1185">Reference proteome</keyword>
<dbReference type="Gene3D" id="3.30.460.90">
    <property type="match status" value="1"/>
</dbReference>
<dbReference type="Gene3D" id="1.10.1410.40">
    <property type="match status" value="1"/>
</dbReference>
<dbReference type="AlphaFoldDB" id="A0A433TFM6"/>
<evidence type="ECO:0000259" key="11">
    <source>
        <dbReference type="Pfam" id="PF20266"/>
    </source>
</evidence>
<dbReference type="EMBL" id="RQTK01000395">
    <property type="protein sequence ID" value="RUS80372.1"/>
    <property type="molecule type" value="Genomic_DNA"/>
</dbReference>
<evidence type="ECO:0000313" key="13">
    <source>
        <dbReference type="Proteomes" id="UP000271974"/>
    </source>
</evidence>
<evidence type="ECO:0000259" key="10">
    <source>
        <dbReference type="Pfam" id="PF03281"/>
    </source>
</evidence>
<evidence type="ECO:0000256" key="1">
    <source>
        <dbReference type="ARBA" id="ARBA00001946"/>
    </source>
</evidence>
<keyword evidence="5" id="KW-0479">Metal-binding</keyword>
<evidence type="ECO:0000256" key="3">
    <source>
        <dbReference type="ARBA" id="ARBA00022679"/>
    </source>
</evidence>
<dbReference type="PANTHER" id="PTHR10656">
    <property type="entry name" value="CELL FATE DETERMINING PROTEIN MAB21-RELATED"/>
    <property type="match status" value="1"/>
</dbReference>
<evidence type="ECO:0000256" key="9">
    <source>
        <dbReference type="SAM" id="Phobius"/>
    </source>
</evidence>
<dbReference type="Proteomes" id="UP000271974">
    <property type="component" value="Unassembled WGS sequence"/>
</dbReference>
<keyword evidence="9" id="KW-0472">Membrane</keyword>
<organism evidence="12 13">
    <name type="scientific">Elysia chlorotica</name>
    <name type="common">Eastern emerald elysia</name>
    <name type="synonym">Sea slug</name>
    <dbReference type="NCBI Taxonomy" id="188477"/>
    <lineage>
        <taxon>Eukaryota</taxon>
        <taxon>Metazoa</taxon>
        <taxon>Spiralia</taxon>
        <taxon>Lophotrochozoa</taxon>
        <taxon>Mollusca</taxon>
        <taxon>Gastropoda</taxon>
        <taxon>Heterobranchia</taxon>
        <taxon>Euthyneura</taxon>
        <taxon>Panpulmonata</taxon>
        <taxon>Sacoglossa</taxon>
        <taxon>Placobranchoidea</taxon>
        <taxon>Plakobranchidae</taxon>
        <taxon>Elysia</taxon>
    </lineage>
</organism>
<dbReference type="GO" id="GO:0005524">
    <property type="term" value="F:ATP binding"/>
    <property type="evidence" value="ECO:0007669"/>
    <property type="project" value="UniProtKB-KW"/>
</dbReference>
<dbReference type="InterPro" id="IPR046906">
    <property type="entry name" value="Mab-21_HhH/H2TH-like"/>
</dbReference>
<keyword evidence="8" id="KW-0460">Magnesium</keyword>
<keyword evidence="3" id="KW-0808">Transferase</keyword>
<keyword evidence="6" id="KW-0547">Nucleotide-binding</keyword>
<feature type="domain" description="Mab-21-like nucleotidyltransferase" evidence="10">
    <location>
        <begin position="388"/>
        <end position="531"/>
    </location>
</feature>
<dbReference type="InterPro" id="IPR024810">
    <property type="entry name" value="MAB21L/cGLR"/>
</dbReference>
<protein>
    <submittedName>
        <fullName evidence="12">Uncharacterized protein</fullName>
    </submittedName>
</protein>
<keyword evidence="4" id="KW-0548">Nucleotidyltransferase</keyword>
<dbReference type="InterPro" id="IPR046903">
    <property type="entry name" value="Mab-21-like_nuc_Trfase"/>
</dbReference>
<keyword evidence="9" id="KW-1133">Transmembrane helix</keyword>
<feature type="domain" description="Mab-21-like HhH/H2TH-like" evidence="11">
    <location>
        <begin position="607"/>
        <end position="690"/>
    </location>
</feature>
<evidence type="ECO:0000256" key="7">
    <source>
        <dbReference type="ARBA" id="ARBA00022840"/>
    </source>
</evidence>
<evidence type="ECO:0000256" key="2">
    <source>
        <dbReference type="ARBA" id="ARBA00008307"/>
    </source>
</evidence>
<gene>
    <name evidence="12" type="ORF">EGW08_011869</name>
</gene>
<evidence type="ECO:0000256" key="4">
    <source>
        <dbReference type="ARBA" id="ARBA00022695"/>
    </source>
</evidence>
<evidence type="ECO:0000313" key="12">
    <source>
        <dbReference type="EMBL" id="RUS80372.1"/>
    </source>
</evidence>
<dbReference type="SMART" id="SM01265">
    <property type="entry name" value="Mab-21"/>
    <property type="match status" value="1"/>
</dbReference>
<sequence length="755" mass="85159">MEHTDVDMGKIFSALPPMQELIHCYEYLWTRLPRQLHYDFSLALSVLSCKETTSREHSEDTNSNDDSGENSDFLHSLKSFFSSLPEDTLEASVDGNVDDCEGLINFNTTTSLSPSTLTYAFVAVTVIWLTFMYFVCFYLQFRKSVDDEDFKHATHSNISLNDAGDHLSQSSGASFTKESGDCTIEKSLKSPLLMKTEATSARGIKPASLNEKTENVFEFTVQRYLKGLDLTLGMCTVSSGAAASHLPASQSSMSSLTSPRLARKISPQTCKIVRSPSLIDRDPRYMDESYSKSWITFEMFKKRMCWQFPVTHLDNTNITQFSQNNKKLAMILQFLYQNCCISPHQWDIATSVVNYSLFMIENELKNMCKVSQDCLKVSRFEVSGSAADGTLIGSADRFDVLLVLDICSHSELMVLHNNFSDEIPPGCVVLGVKEQNSHKEGMEFSRKAYIDGLFGFYFQPQNVVDKVEALLEKAVLRLNREHKKKLDSLPFSFQVSQSKKLVLTIDARLLQSFGLGVDKINVRITPAIELSVPEYCLLPPLFAIPLIKNSASSPESQPLTGNGVMSRLFLAKGITDLHWLVHTESVHSAILVDFEKHFAFNNVRGHHKECLMILKAIFSSSHHKKLLNKGEVDSYVLKTVVSFLLQESSPSAWTLENLANRVSDAVHFIRSAYENAWLPELCVHNPHLLGKVPSLKVMSHVLHGRQRNLLALVTNTSSLKVLDYVTHRLNETRLVNSLNENFSPDMWEYEFFMFG</sequence>
<dbReference type="Pfam" id="PF20266">
    <property type="entry name" value="Mab-21_C"/>
    <property type="match status" value="1"/>
</dbReference>
<dbReference type="GO" id="GO:0046872">
    <property type="term" value="F:metal ion binding"/>
    <property type="evidence" value="ECO:0007669"/>
    <property type="project" value="UniProtKB-KW"/>
</dbReference>
<dbReference type="OrthoDB" id="6159453at2759"/>
<keyword evidence="7" id="KW-0067">ATP-binding</keyword>
<dbReference type="GO" id="GO:0016779">
    <property type="term" value="F:nucleotidyltransferase activity"/>
    <property type="evidence" value="ECO:0007669"/>
    <property type="project" value="UniProtKB-KW"/>
</dbReference>
<evidence type="ECO:0000256" key="5">
    <source>
        <dbReference type="ARBA" id="ARBA00022723"/>
    </source>
</evidence>
<dbReference type="Pfam" id="PF03281">
    <property type="entry name" value="Mab-21"/>
    <property type="match status" value="1"/>
</dbReference>
<reference evidence="12 13" key="1">
    <citation type="submission" date="2019-01" db="EMBL/GenBank/DDBJ databases">
        <title>A draft genome assembly of the solar-powered sea slug Elysia chlorotica.</title>
        <authorList>
            <person name="Cai H."/>
            <person name="Li Q."/>
            <person name="Fang X."/>
            <person name="Li J."/>
            <person name="Curtis N.E."/>
            <person name="Altenburger A."/>
            <person name="Shibata T."/>
            <person name="Feng M."/>
            <person name="Maeda T."/>
            <person name="Schwartz J.A."/>
            <person name="Shigenobu S."/>
            <person name="Lundholm N."/>
            <person name="Nishiyama T."/>
            <person name="Yang H."/>
            <person name="Hasebe M."/>
            <person name="Li S."/>
            <person name="Pierce S.K."/>
            <person name="Wang J."/>
        </authorList>
    </citation>
    <scope>NUCLEOTIDE SEQUENCE [LARGE SCALE GENOMIC DNA]</scope>
    <source>
        <strain evidence="12">EC2010</strain>
        <tissue evidence="12">Whole organism of an adult</tissue>
    </source>
</reference>
<keyword evidence="9" id="KW-0812">Transmembrane</keyword>
<proteinExistence type="inferred from homology"/>